<evidence type="ECO:0000313" key="4">
    <source>
        <dbReference type="Proteomes" id="UP000830167"/>
    </source>
</evidence>
<dbReference type="Proteomes" id="UP000830167">
    <property type="component" value="Chromosome"/>
</dbReference>
<feature type="domain" description="SLH" evidence="2">
    <location>
        <begin position="663"/>
        <end position="724"/>
    </location>
</feature>
<reference evidence="3" key="1">
    <citation type="submission" date="2021-12" db="EMBL/GenBank/DDBJ databases">
        <title>Alicyclobacillaceae gen. nov., sp. nov., isolated from chalcocite enrichment system.</title>
        <authorList>
            <person name="Jiang Z."/>
        </authorList>
    </citation>
    <scope>NUCLEOTIDE SEQUENCE</scope>
    <source>
        <strain evidence="3">MYW30-H2</strain>
    </source>
</reference>
<evidence type="ECO:0000256" key="1">
    <source>
        <dbReference type="SAM" id="SignalP"/>
    </source>
</evidence>
<feature type="chain" id="PRO_5046446625" evidence="1">
    <location>
        <begin position="30"/>
        <end position="806"/>
    </location>
</feature>
<dbReference type="RefSeq" id="WP_347439356.1">
    <property type="nucleotide sequence ID" value="NZ_CP089291.1"/>
</dbReference>
<feature type="domain" description="SLH" evidence="2">
    <location>
        <begin position="727"/>
        <end position="789"/>
    </location>
</feature>
<name>A0ABY4CXR0_9BACL</name>
<feature type="signal peptide" evidence="1">
    <location>
        <begin position="1"/>
        <end position="29"/>
    </location>
</feature>
<sequence length="806" mass="87292">MNYRNAIVSIVMTGTLTISAMLSSAPAFADTAAVSSAGIASSSASSAQGSATAPSTANAKISQDEAAAIVKAVLPVPNNAPSYASLQSDFGPMSENHHPVWNLGWQLGQPGEKTVGNINATVDAVTGTLLNFNQWSQAEQQSTFPPKISQDQAAAIGLSLIRKLQPETSQSVRKIAYPVVTNQGSLRGPFLYNLTFQRVVNGIPVPSDTFQIGVDGNGTITSYNFHWSNIPSSAFPDAKQVIDVSKAQNTYNHDLNMRLAYQPFYEPFKQNGPDIHLVYQPGMSYNQLLQPGPYAGSAASYPLWIDAKTDDWIDNTGKPVNPAAGSQTIQVIDPSGQDSNPPTLQQPLTADQALQIAKKYAGVDDSYSMNQSMNDYNGTKTYSFNWYKNSQPPQGPSMNVNVTIDAQTGQLLNFNRWNPAFGPGQKPPATVISEDAARQKAVDFIKQVLPNKTRALYFMPAPKFIGKFIGKGSNSQHPVQYNFSFGELVNGIPSDMNTVNIAVNAATGEIENYFHNTFANAAGGKVSYPDPSHVIPADQAKAEFAKSNPLELEYVQPMNADGTGPSDHFMLVYAPHATKPGEVLDAVSGAWVSPYGQSVSDQTQQATDIQGHWAEKQLQMMIDRGILQVVNGKVHPDSAITKGDLIRMLILAIGVPLQMNPNQAATFSDVQSGSKYFPYVEAAVNNHWISKGAQFNPNDNVTREELAELLTRALGYEDLAKYSSIFQVPFADKNQIANDFIGDVAIVDGLGIMKGSDNAFHPKQETTVAQAVVAIVKTVEIMNHKSASGPIYYIKNLQKKIEKMKR</sequence>
<organism evidence="3 4">
    <name type="scientific">Fodinisporobacter ferrooxydans</name>
    <dbReference type="NCBI Taxonomy" id="2901836"/>
    <lineage>
        <taxon>Bacteria</taxon>
        <taxon>Bacillati</taxon>
        <taxon>Bacillota</taxon>
        <taxon>Bacilli</taxon>
        <taxon>Bacillales</taxon>
        <taxon>Alicyclobacillaceae</taxon>
        <taxon>Fodinisporobacter</taxon>
    </lineage>
</organism>
<proteinExistence type="predicted"/>
<evidence type="ECO:0000313" key="3">
    <source>
        <dbReference type="EMBL" id="UOF92685.1"/>
    </source>
</evidence>
<dbReference type="InterPro" id="IPR032599">
    <property type="entry name" value="YcdB/YcdC_rep_domain"/>
</dbReference>
<protein>
    <submittedName>
        <fullName evidence="3">S-layer homology domain-containing protein</fullName>
    </submittedName>
</protein>
<dbReference type="EMBL" id="CP089291">
    <property type="protein sequence ID" value="UOF92685.1"/>
    <property type="molecule type" value="Genomic_DNA"/>
</dbReference>
<keyword evidence="4" id="KW-1185">Reference proteome</keyword>
<keyword evidence="1" id="KW-0732">Signal</keyword>
<evidence type="ECO:0000259" key="2">
    <source>
        <dbReference type="PROSITE" id="PS51272"/>
    </source>
</evidence>
<dbReference type="Pfam" id="PF00395">
    <property type="entry name" value="SLH"/>
    <property type="match status" value="2"/>
</dbReference>
<dbReference type="Pfam" id="PF16244">
    <property type="entry name" value="DUF4901"/>
    <property type="match status" value="2"/>
</dbReference>
<dbReference type="InterPro" id="IPR001119">
    <property type="entry name" value="SLH_dom"/>
</dbReference>
<dbReference type="PROSITE" id="PS51272">
    <property type="entry name" value="SLH"/>
    <property type="match status" value="2"/>
</dbReference>
<gene>
    <name evidence="3" type="ORF">LSG31_11265</name>
</gene>
<accession>A0ABY4CXR0</accession>